<dbReference type="EMBL" id="LT907782">
    <property type="protein sequence ID" value="SNX58671.1"/>
    <property type="molecule type" value="Genomic_DNA"/>
</dbReference>
<keyword evidence="2" id="KW-0680">Restriction system</keyword>
<feature type="domain" description="Type I restriction modification DNA specificity" evidence="4">
    <location>
        <begin position="186"/>
        <end position="355"/>
    </location>
</feature>
<dbReference type="Pfam" id="PF01420">
    <property type="entry name" value="Methylase_S"/>
    <property type="match status" value="2"/>
</dbReference>
<dbReference type="PANTHER" id="PTHR30408">
    <property type="entry name" value="TYPE-1 RESTRICTION ENZYME ECOKI SPECIFICITY PROTEIN"/>
    <property type="match status" value="1"/>
</dbReference>
<dbReference type="InterPro" id="IPR052021">
    <property type="entry name" value="Type-I_RS_S_subunit"/>
</dbReference>
<dbReference type="RefSeq" id="WP_096291572.1">
    <property type="nucleotide sequence ID" value="NZ_LT907782.1"/>
</dbReference>
<proteinExistence type="inferred from homology"/>
<dbReference type="CDD" id="cd17282">
    <property type="entry name" value="RMtype1_S_Eco16444ORF1681_TRD1-CR1_like"/>
    <property type="match status" value="1"/>
</dbReference>
<comment type="similarity">
    <text evidence="1">Belongs to the type-I restriction system S methylase family.</text>
</comment>
<dbReference type="GO" id="GO:0009307">
    <property type="term" value="P:DNA restriction-modification system"/>
    <property type="evidence" value="ECO:0007669"/>
    <property type="project" value="UniProtKB-KW"/>
</dbReference>
<dbReference type="Proteomes" id="UP000242498">
    <property type="component" value="Chromosome I"/>
</dbReference>
<feature type="domain" description="Type I restriction modification DNA specificity" evidence="4">
    <location>
        <begin position="10"/>
        <end position="164"/>
    </location>
</feature>
<gene>
    <name evidence="5" type="ORF">SAMN06296273_0133</name>
</gene>
<evidence type="ECO:0000259" key="4">
    <source>
        <dbReference type="Pfam" id="PF01420"/>
    </source>
</evidence>
<dbReference type="PANTHER" id="PTHR30408:SF12">
    <property type="entry name" value="TYPE I RESTRICTION ENZYME MJAVIII SPECIFICITY SUBUNIT"/>
    <property type="match status" value="1"/>
</dbReference>
<dbReference type="AlphaFoldDB" id="A0A285BTQ8"/>
<evidence type="ECO:0000256" key="1">
    <source>
        <dbReference type="ARBA" id="ARBA00010923"/>
    </source>
</evidence>
<evidence type="ECO:0000256" key="2">
    <source>
        <dbReference type="ARBA" id="ARBA00022747"/>
    </source>
</evidence>
<dbReference type="OrthoDB" id="8550160at2"/>
<keyword evidence="3" id="KW-0238">DNA-binding</keyword>
<protein>
    <submittedName>
        <fullName evidence="5">Type I restriction enzyme, S subunit</fullName>
    </submittedName>
</protein>
<evidence type="ECO:0000256" key="3">
    <source>
        <dbReference type="ARBA" id="ARBA00023125"/>
    </source>
</evidence>
<evidence type="ECO:0000313" key="5">
    <source>
        <dbReference type="EMBL" id="SNX58671.1"/>
    </source>
</evidence>
<accession>A0A285BTQ8</accession>
<dbReference type="Gene3D" id="3.90.220.20">
    <property type="entry name" value="DNA methylase specificity domains"/>
    <property type="match status" value="2"/>
</dbReference>
<sequence>MISQTPLVKVCEIIMGQAPVGSSYNESGEGYALIAGAGDFGEYFPEPKKHTVKPIRVSKLNDLILCIRATIGDLNWSDKEYCLGRGVAGLRPDPEKLDKSYLWHFIQSNKEQLESKGTGSTFKQISRTHIEEWEIPVLPLEEQKRIVAILDKADAIRRKRQQAIALTDQFLRSIFLELFGDPVTNPKGWGLVNFGSVGQLDRGKSKHRPRNDPVLLDGDHPLIQTGDVANSGGYITEYKSTYSDVGLRQSKKWPAGTLCITIAANIANTGILEFDACFPDSIVGFTPNELVTVEYVQAWLGFLQKIIEDAAPESAQKNINLEILRGLVIPLPAIEQQKKFSHIVHHAKSTKEKLASNINEIQTLFASLTQRAFCGELSQIA</sequence>
<reference evidence="5 6" key="1">
    <citation type="submission" date="2017-08" db="EMBL/GenBank/DDBJ databases">
        <authorList>
            <person name="de Groot N.N."/>
        </authorList>
    </citation>
    <scope>NUCLEOTIDE SEQUENCE [LARGE SCALE GENOMIC DNA]</scope>
    <source>
        <strain evidence="5 6">Nm15</strain>
    </source>
</reference>
<organism evidence="5 6">
    <name type="scientific">Nitrosomonas ureae</name>
    <dbReference type="NCBI Taxonomy" id="44577"/>
    <lineage>
        <taxon>Bacteria</taxon>
        <taxon>Pseudomonadati</taxon>
        <taxon>Pseudomonadota</taxon>
        <taxon>Betaproteobacteria</taxon>
        <taxon>Nitrosomonadales</taxon>
        <taxon>Nitrosomonadaceae</taxon>
        <taxon>Nitrosomonas</taxon>
    </lineage>
</organism>
<dbReference type="GO" id="GO:0003677">
    <property type="term" value="F:DNA binding"/>
    <property type="evidence" value="ECO:0007669"/>
    <property type="project" value="UniProtKB-KW"/>
</dbReference>
<dbReference type="InterPro" id="IPR000055">
    <property type="entry name" value="Restrct_endonuc_typeI_TRD"/>
</dbReference>
<name>A0A285BTQ8_9PROT</name>
<dbReference type="REBASE" id="217144">
    <property type="entry name" value="S.NurNm15ORF132P"/>
</dbReference>
<dbReference type="CDD" id="cd17496">
    <property type="entry name" value="RMtype1_S_BliBORF2384P-TRD1-CR1_like"/>
    <property type="match status" value="1"/>
</dbReference>
<evidence type="ECO:0000313" key="6">
    <source>
        <dbReference type="Proteomes" id="UP000242498"/>
    </source>
</evidence>
<dbReference type="SUPFAM" id="SSF116734">
    <property type="entry name" value="DNA methylase specificity domain"/>
    <property type="match status" value="2"/>
</dbReference>
<dbReference type="InterPro" id="IPR044946">
    <property type="entry name" value="Restrct_endonuc_typeI_TRD_sf"/>
</dbReference>